<feature type="region of interest" description="Disordered" evidence="1">
    <location>
        <begin position="43"/>
        <end position="75"/>
    </location>
</feature>
<evidence type="ECO:0000313" key="3">
    <source>
        <dbReference type="Proteomes" id="UP000596661"/>
    </source>
</evidence>
<keyword evidence="3" id="KW-1185">Reference proteome</keyword>
<dbReference type="AlphaFoldDB" id="A0A803P9F9"/>
<dbReference type="Proteomes" id="UP000596661">
    <property type="component" value="Chromosome 3"/>
</dbReference>
<feature type="compositionally biased region" description="Low complexity" evidence="1">
    <location>
        <begin position="47"/>
        <end position="59"/>
    </location>
</feature>
<feature type="compositionally biased region" description="Polar residues" evidence="1">
    <location>
        <begin position="60"/>
        <end position="72"/>
    </location>
</feature>
<evidence type="ECO:0000256" key="1">
    <source>
        <dbReference type="SAM" id="MobiDB-lite"/>
    </source>
</evidence>
<dbReference type="EnsemblPlants" id="evm.model.03.545">
    <property type="protein sequence ID" value="cds.evm.model.03.545"/>
    <property type="gene ID" value="evm.TU.03.545"/>
</dbReference>
<organism evidence="2 3">
    <name type="scientific">Cannabis sativa</name>
    <name type="common">Hemp</name>
    <name type="synonym">Marijuana</name>
    <dbReference type="NCBI Taxonomy" id="3483"/>
    <lineage>
        <taxon>Eukaryota</taxon>
        <taxon>Viridiplantae</taxon>
        <taxon>Streptophyta</taxon>
        <taxon>Embryophyta</taxon>
        <taxon>Tracheophyta</taxon>
        <taxon>Spermatophyta</taxon>
        <taxon>Magnoliopsida</taxon>
        <taxon>eudicotyledons</taxon>
        <taxon>Gunneridae</taxon>
        <taxon>Pentapetalae</taxon>
        <taxon>rosids</taxon>
        <taxon>fabids</taxon>
        <taxon>Rosales</taxon>
        <taxon>Cannabaceae</taxon>
        <taxon>Cannabis</taxon>
    </lineage>
</organism>
<dbReference type="EMBL" id="UZAU01000261">
    <property type="status" value="NOT_ANNOTATED_CDS"/>
    <property type="molecule type" value="Genomic_DNA"/>
</dbReference>
<reference evidence="2" key="1">
    <citation type="submission" date="2018-11" db="EMBL/GenBank/DDBJ databases">
        <authorList>
            <person name="Grassa J C."/>
        </authorList>
    </citation>
    <scope>NUCLEOTIDE SEQUENCE [LARGE SCALE GENOMIC DNA]</scope>
</reference>
<proteinExistence type="predicted"/>
<accession>A0A803P9F9</accession>
<evidence type="ECO:0000313" key="2">
    <source>
        <dbReference type="EnsemblPlants" id="cds.evm.model.03.545"/>
    </source>
</evidence>
<dbReference type="Gramene" id="evm.model.03.545">
    <property type="protein sequence ID" value="cds.evm.model.03.545"/>
    <property type="gene ID" value="evm.TU.03.545"/>
</dbReference>
<protein>
    <submittedName>
        <fullName evidence="2">Uncharacterized protein</fullName>
    </submittedName>
</protein>
<name>A0A803P9F9_CANSA</name>
<reference evidence="2" key="2">
    <citation type="submission" date="2021-03" db="UniProtKB">
        <authorList>
            <consortium name="EnsemblPlants"/>
        </authorList>
    </citation>
    <scope>IDENTIFICATION</scope>
</reference>
<sequence length="100" mass="10898">MCKLLEIEDIHSGWIPTILFTRPPIGPQSIGLGVTTPLAKFTPGMQETETTSTPAEKTTLGTKNPSIGNPQRTIGDDTKLQNLQAKLGQLKEHTNTLHHD</sequence>